<dbReference type="Proteomes" id="UP001497480">
    <property type="component" value="Unassembled WGS sequence"/>
</dbReference>
<dbReference type="AlphaFoldDB" id="A0AAV1XNE4"/>
<proteinExistence type="predicted"/>
<dbReference type="EMBL" id="CAXHTB010000016">
    <property type="protein sequence ID" value="CAL0322584.1"/>
    <property type="molecule type" value="Genomic_DNA"/>
</dbReference>
<accession>A0AAV1XNE4</accession>
<comment type="caution">
    <text evidence="1">The sequence shown here is derived from an EMBL/GenBank/DDBJ whole genome shotgun (WGS) entry which is preliminary data.</text>
</comment>
<protein>
    <submittedName>
        <fullName evidence="1">Uncharacterized protein</fullName>
    </submittedName>
</protein>
<evidence type="ECO:0000313" key="2">
    <source>
        <dbReference type="Proteomes" id="UP001497480"/>
    </source>
</evidence>
<gene>
    <name evidence="1" type="ORF">LLUT_LOCUS23644</name>
</gene>
<reference evidence="1 2" key="1">
    <citation type="submission" date="2024-03" db="EMBL/GenBank/DDBJ databases">
        <authorList>
            <person name="Martinez-Hernandez J."/>
        </authorList>
    </citation>
    <scope>NUCLEOTIDE SEQUENCE [LARGE SCALE GENOMIC DNA]</scope>
</reference>
<sequence length="50" mass="5680">MVKGLDWTAMNSWEEELGPQRYYWKVRSELITGGNQPPRALVTATLEGCP</sequence>
<keyword evidence="2" id="KW-1185">Reference proteome</keyword>
<evidence type="ECO:0000313" key="1">
    <source>
        <dbReference type="EMBL" id="CAL0322584.1"/>
    </source>
</evidence>
<name>A0AAV1XNE4_LUPLU</name>
<organism evidence="1 2">
    <name type="scientific">Lupinus luteus</name>
    <name type="common">European yellow lupine</name>
    <dbReference type="NCBI Taxonomy" id="3873"/>
    <lineage>
        <taxon>Eukaryota</taxon>
        <taxon>Viridiplantae</taxon>
        <taxon>Streptophyta</taxon>
        <taxon>Embryophyta</taxon>
        <taxon>Tracheophyta</taxon>
        <taxon>Spermatophyta</taxon>
        <taxon>Magnoliopsida</taxon>
        <taxon>eudicotyledons</taxon>
        <taxon>Gunneridae</taxon>
        <taxon>Pentapetalae</taxon>
        <taxon>rosids</taxon>
        <taxon>fabids</taxon>
        <taxon>Fabales</taxon>
        <taxon>Fabaceae</taxon>
        <taxon>Papilionoideae</taxon>
        <taxon>50 kb inversion clade</taxon>
        <taxon>genistoids sensu lato</taxon>
        <taxon>core genistoids</taxon>
        <taxon>Genisteae</taxon>
        <taxon>Lupinus</taxon>
    </lineage>
</organism>